<evidence type="ECO:0000313" key="3">
    <source>
        <dbReference type="EMBL" id="SFQ80256.1"/>
    </source>
</evidence>
<keyword evidence="4" id="KW-1185">Reference proteome</keyword>
<feature type="signal peptide" evidence="2">
    <location>
        <begin position="1"/>
        <end position="19"/>
    </location>
</feature>
<dbReference type="AlphaFoldDB" id="A0A1I6BH52"/>
<evidence type="ECO:0000256" key="1">
    <source>
        <dbReference type="SAM" id="MobiDB-lite"/>
    </source>
</evidence>
<proteinExistence type="predicted"/>
<dbReference type="InterPro" id="IPR038468">
    <property type="entry name" value="MmpS_C"/>
</dbReference>
<feature type="region of interest" description="Disordered" evidence="1">
    <location>
        <begin position="111"/>
        <end position="130"/>
    </location>
</feature>
<name>A0A1I6BH52_HYMAR</name>
<dbReference type="Proteomes" id="UP000199029">
    <property type="component" value="Unassembled WGS sequence"/>
</dbReference>
<dbReference type="PROSITE" id="PS51257">
    <property type="entry name" value="PROKAR_LIPOPROTEIN"/>
    <property type="match status" value="1"/>
</dbReference>
<accession>A0A1I6BH52</accession>
<organism evidence="3 4">
    <name type="scientific">Hymenobacter arizonensis</name>
    <name type="common">Siccationidurans arizonensis</name>
    <dbReference type="NCBI Taxonomy" id="1227077"/>
    <lineage>
        <taxon>Bacteria</taxon>
        <taxon>Pseudomonadati</taxon>
        <taxon>Bacteroidota</taxon>
        <taxon>Cytophagia</taxon>
        <taxon>Cytophagales</taxon>
        <taxon>Hymenobacteraceae</taxon>
        <taxon>Hymenobacter</taxon>
    </lineage>
</organism>
<dbReference type="EMBL" id="FOXS01000008">
    <property type="protein sequence ID" value="SFQ80256.1"/>
    <property type="molecule type" value="Genomic_DNA"/>
</dbReference>
<dbReference type="Gene3D" id="2.60.40.2880">
    <property type="entry name" value="MmpS1-5, C-terminal soluble domain"/>
    <property type="match status" value="1"/>
</dbReference>
<evidence type="ECO:0000313" key="4">
    <source>
        <dbReference type="Proteomes" id="UP000199029"/>
    </source>
</evidence>
<dbReference type="OrthoDB" id="882789at2"/>
<sequence length="130" mass="14105">MRKKLLPLLLLPFWAASCSGDQEDSDPQPNTTPKEYQVTYQVTAVNYAQSRIIYRDNTGSLITEENVPLPKTYSFKRTLKSADILSVGAFPAQGDATANVTCVIQLDGKTVDTKSGPGPNPQAVASYVLP</sequence>
<keyword evidence="2" id="KW-0732">Signal</keyword>
<feature type="chain" id="PRO_5011796832" evidence="2">
    <location>
        <begin position="20"/>
        <end position="130"/>
    </location>
</feature>
<gene>
    <name evidence="3" type="ORF">SAMN04515668_4559</name>
</gene>
<dbReference type="STRING" id="1227077.SAMN04515668_4559"/>
<reference evidence="4" key="1">
    <citation type="submission" date="2016-10" db="EMBL/GenBank/DDBJ databases">
        <authorList>
            <person name="Varghese N."/>
            <person name="Submissions S."/>
        </authorList>
    </citation>
    <scope>NUCLEOTIDE SEQUENCE [LARGE SCALE GENOMIC DNA]</scope>
    <source>
        <strain evidence="4">OR362-8,ATCC BAA-1266,JCM 13504</strain>
    </source>
</reference>
<protein>
    <submittedName>
        <fullName evidence="3">Uncharacterized protein</fullName>
    </submittedName>
</protein>
<dbReference type="RefSeq" id="WP_092678592.1">
    <property type="nucleotide sequence ID" value="NZ_FOXS01000008.1"/>
</dbReference>
<evidence type="ECO:0000256" key="2">
    <source>
        <dbReference type="SAM" id="SignalP"/>
    </source>
</evidence>